<feature type="domain" description="EXS" evidence="6">
    <location>
        <begin position="187"/>
        <end position="306"/>
    </location>
</feature>
<reference evidence="7" key="1">
    <citation type="submission" date="2022-04" db="EMBL/GenBank/DDBJ databases">
        <title>A functionally conserved STORR gene fusion in Papaver species that diverged 16.8 million years ago.</title>
        <authorList>
            <person name="Catania T."/>
        </authorList>
    </citation>
    <scope>NUCLEOTIDE SEQUENCE</scope>
    <source>
        <strain evidence="7">S-188037</strain>
    </source>
</reference>
<evidence type="ECO:0000256" key="2">
    <source>
        <dbReference type="ARBA" id="ARBA00022692"/>
    </source>
</evidence>
<feature type="transmembrane region" description="Helical" evidence="5">
    <location>
        <begin position="70"/>
        <end position="91"/>
    </location>
</feature>
<dbReference type="AlphaFoldDB" id="A0AAD4S471"/>
<keyword evidence="8" id="KW-1185">Reference proteome</keyword>
<evidence type="ECO:0000256" key="1">
    <source>
        <dbReference type="ARBA" id="ARBA00004141"/>
    </source>
</evidence>
<keyword evidence="4 5" id="KW-0472">Membrane</keyword>
<evidence type="ECO:0000313" key="7">
    <source>
        <dbReference type="EMBL" id="KAI3861404.1"/>
    </source>
</evidence>
<accession>A0AAD4S471</accession>
<proteinExistence type="predicted"/>
<evidence type="ECO:0000256" key="3">
    <source>
        <dbReference type="ARBA" id="ARBA00022989"/>
    </source>
</evidence>
<comment type="subcellular location">
    <subcellularLocation>
        <location evidence="1">Membrane</location>
        <topology evidence="1">Multi-pass membrane protein</topology>
    </subcellularLocation>
</comment>
<organism evidence="7 8">
    <name type="scientific">Papaver atlanticum</name>
    <dbReference type="NCBI Taxonomy" id="357466"/>
    <lineage>
        <taxon>Eukaryota</taxon>
        <taxon>Viridiplantae</taxon>
        <taxon>Streptophyta</taxon>
        <taxon>Embryophyta</taxon>
        <taxon>Tracheophyta</taxon>
        <taxon>Spermatophyta</taxon>
        <taxon>Magnoliopsida</taxon>
        <taxon>Ranunculales</taxon>
        <taxon>Papaveraceae</taxon>
        <taxon>Papaveroideae</taxon>
        <taxon>Papaver</taxon>
    </lineage>
</organism>
<feature type="transmembrane region" description="Helical" evidence="5">
    <location>
        <begin position="251"/>
        <end position="273"/>
    </location>
</feature>
<dbReference type="GO" id="GO:0016020">
    <property type="term" value="C:membrane"/>
    <property type="evidence" value="ECO:0007669"/>
    <property type="project" value="UniProtKB-SubCell"/>
</dbReference>
<keyword evidence="3 5" id="KW-1133">Transmembrane helix</keyword>
<evidence type="ECO:0000313" key="8">
    <source>
        <dbReference type="Proteomes" id="UP001202328"/>
    </source>
</evidence>
<evidence type="ECO:0000256" key="5">
    <source>
        <dbReference type="SAM" id="Phobius"/>
    </source>
</evidence>
<name>A0AAD4S471_9MAGN</name>
<evidence type="ECO:0000256" key="4">
    <source>
        <dbReference type="ARBA" id="ARBA00023136"/>
    </source>
</evidence>
<feature type="transmembrane region" description="Helical" evidence="5">
    <location>
        <begin position="21"/>
        <end position="42"/>
    </location>
</feature>
<comment type="caution">
    <text evidence="7">The sequence shown here is derived from an EMBL/GenBank/DDBJ whole genome shotgun (WGS) entry which is preliminary data.</text>
</comment>
<dbReference type="GO" id="GO:0005737">
    <property type="term" value="C:cytoplasm"/>
    <property type="evidence" value="ECO:0007669"/>
    <property type="project" value="TreeGrafter"/>
</dbReference>
<feature type="transmembrane region" description="Helical" evidence="5">
    <location>
        <begin position="194"/>
        <end position="214"/>
    </location>
</feature>
<gene>
    <name evidence="7" type="ORF">MKW98_000356</name>
</gene>
<dbReference type="PANTHER" id="PTHR10783">
    <property type="entry name" value="XENOTROPIC AND POLYTROPIC RETROVIRUS RECEPTOR 1-RELATED"/>
    <property type="match status" value="1"/>
</dbReference>
<dbReference type="Proteomes" id="UP001202328">
    <property type="component" value="Unassembled WGS sequence"/>
</dbReference>
<dbReference type="EMBL" id="JAJJMB010014260">
    <property type="protein sequence ID" value="KAI3861404.1"/>
    <property type="molecule type" value="Genomic_DNA"/>
</dbReference>
<dbReference type="PROSITE" id="PS51380">
    <property type="entry name" value="EXS"/>
    <property type="match status" value="1"/>
</dbReference>
<dbReference type="PANTHER" id="PTHR10783:SF46">
    <property type="entry name" value="PROTEIN ERD1 HOMOLOG 2"/>
    <property type="match status" value="1"/>
</dbReference>
<sequence length="306" mass="35546">MRWFVEIGQTADHTRRHVVNDAVAIFHPPFLLSLMIFGWGAVIETFQRHGVEYHCAFRIVDEDRLRPFDIFQLGICILVSSIYSFMGYIILRGFMNQLYMSTVLGIALYVLIPVAFSLYYRVHHRSSFQSLRETLHAILCALFAREKPSFREVFLANTITSMAKVFSDSISAMFLLIHLLGVPHVDAIFGPKSYAGLIFTCLPFILRLFLSLRLGYSGKTIQYWNALKHLMTMSVTVLSSLKFLIDDEKTWLAQFFYPWVTLVSLNTIVSFVWDVKVDWRMTLTRWIPPRPILRSKIFTEEQRHGT</sequence>
<protein>
    <recommendedName>
        <fullName evidence="6">EXS domain-containing protein</fullName>
    </recommendedName>
</protein>
<feature type="transmembrane region" description="Helical" evidence="5">
    <location>
        <begin position="226"/>
        <end position="245"/>
    </location>
</feature>
<dbReference type="Pfam" id="PF03124">
    <property type="entry name" value="EXS"/>
    <property type="match status" value="1"/>
</dbReference>
<keyword evidence="2 5" id="KW-0812">Transmembrane</keyword>
<evidence type="ECO:0000259" key="6">
    <source>
        <dbReference type="PROSITE" id="PS51380"/>
    </source>
</evidence>
<feature type="transmembrane region" description="Helical" evidence="5">
    <location>
        <begin position="98"/>
        <end position="120"/>
    </location>
</feature>
<dbReference type="InterPro" id="IPR004342">
    <property type="entry name" value="EXS_C"/>
</dbReference>